<evidence type="ECO:0000313" key="1">
    <source>
        <dbReference type="EMBL" id="RDS92909.1"/>
    </source>
</evidence>
<dbReference type="EMBL" id="QRBA01000001">
    <property type="protein sequence ID" value="RDS92909.1"/>
    <property type="molecule type" value="Genomic_DNA"/>
</dbReference>
<sequence>MAKGTSSRQFVTVFVSLIVSFAVQAAHSTIQVFVSAHTLSIAAHLLSASDQECLNFSRA</sequence>
<organism evidence="1 2">
    <name type="scientific">Pseudomonas fluorescens</name>
    <dbReference type="NCBI Taxonomy" id="294"/>
    <lineage>
        <taxon>Bacteria</taxon>
        <taxon>Pseudomonadati</taxon>
        <taxon>Pseudomonadota</taxon>
        <taxon>Gammaproteobacteria</taxon>
        <taxon>Pseudomonadales</taxon>
        <taxon>Pseudomonadaceae</taxon>
        <taxon>Pseudomonas</taxon>
    </lineage>
</organism>
<accession>A0A7Z6W6D6</accession>
<evidence type="ECO:0000313" key="2">
    <source>
        <dbReference type="Proteomes" id="UP000255541"/>
    </source>
</evidence>
<comment type="caution">
    <text evidence="1">The sequence shown here is derived from an EMBL/GenBank/DDBJ whole genome shotgun (WGS) entry which is preliminary data.</text>
</comment>
<dbReference type="AlphaFoldDB" id="A0A7Z6W6D6"/>
<dbReference type="Proteomes" id="UP000255541">
    <property type="component" value="Unassembled WGS sequence"/>
</dbReference>
<gene>
    <name evidence="1" type="ORF">DL347_01235</name>
</gene>
<protein>
    <submittedName>
        <fullName evidence="1">Uncharacterized protein</fullName>
    </submittedName>
</protein>
<reference evidence="1 2" key="1">
    <citation type="submission" date="2018-07" db="EMBL/GenBank/DDBJ databases">
        <title>Draft Genome Sequence of Pseudomonas fluorescens AHK-1 associated with canker disease of kiwifruit.</title>
        <authorList>
            <person name="Wu Z."/>
        </authorList>
    </citation>
    <scope>NUCLEOTIDE SEQUENCE [LARGE SCALE GENOMIC DNA]</scope>
    <source>
        <strain evidence="1 2">AHK-1</strain>
    </source>
</reference>
<name>A0A7Z6W6D6_PSEFL</name>
<proteinExistence type="predicted"/>